<gene>
    <name evidence="1" type="ORF">BpHYR1_046912</name>
</gene>
<organism evidence="1 2">
    <name type="scientific">Brachionus plicatilis</name>
    <name type="common">Marine rotifer</name>
    <name type="synonym">Brachionus muelleri</name>
    <dbReference type="NCBI Taxonomy" id="10195"/>
    <lineage>
        <taxon>Eukaryota</taxon>
        <taxon>Metazoa</taxon>
        <taxon>Spiralia</taxon>
        <taxon>Gnathifera</taxon>
        <taxon>Rotifera</taxon>
        <taxon>Eurotatoria</taxon>
        <taxon>Monogononta</taxon>
        <taxon>Pseudotrocha</taxon>
        <taxon>Ploima</taxon>
        <taxon>Brachionidae</taxon>
        <taxon>Brachionus</taxon>
    </lineage>
</organism>
<name>A0A3M7RIV6_BRAPC</name>
<dbReference type="Proteomes" id="UP000276133">
    <property type="component" value="Unassembled WGS sequence"/>
</dbReference>
<proteinExistence type="predicted"/>
<evidence type="ECO:0000313" key="1">
    <source>
        <dbReference type="EMBL" id="RNA23471.1"/>
    </source>
</evidence>
<dbReference type="EMBL" id="REGN01003282">
    <property type="protein sequence ID" value="RNA23471.1"/>
    <property type="molecule type" value="Genomic_DNA"/>
</dbReference>
<protein>
    <submittedName>
        <fullName evidence="1">Uncharacterized protein</fullName>
    </submittedName>
</protein>
<keyword evidence="2" id="KW-1185">Reference proteome</keyword>
<sequence length="74" mass="9317">MNKYIKFLKIELQITHKSNQDSSCDNFNLNFIYLYEYKLNCMDNRFKYIFLYDYRYIEFMFENHLKIIKAMQKS</sequence>
<evidence type="ECO:0000313" key="2">
    <source>
        <dbReference type="Proteomes" id="UP000276133"/>
    </source>
</evidence>
<comment type="caution">
    <text evidence="1">The sequence shown here is derived from an EMBL/GenBank/DDBJ whole genome shotgun (WGS) entry which is preliminary data.</text>
</comment>
<accession>A0A3M7RIV6</accession>
<dbReference type="AlphaFoldDB" id="A0A3M7RIV6"/>
<reference evidence="1 2" key="1">
    <citation type="journal article" date="2018" name="Sci. Rep.">
        <title>Genomic signatures of local adaptation to the degree of environmental predictability in rotifers.</title>
        <authorList>
            <person name="Franch-Gras L."/>
            <person name="Hahn C."/>
            <person name="Garcia-Roger E.M."/>
            <person name="Carmona M.J."/>
            <person name="Serra M."/>
            <person name="Gomez A."/>
        </authorList>
    </citation>
    <scope>NUCLEOTIDE SEQUENCE [LARGE SCALE GENOMIC DNA]</scope>
    <source>
        <strain evidence="1">HYR1</strain>
    </source>
</reference>